<evidence type="ECO:0000256" key="1">
    <source>
        <dbReference type="SAM" id="MobiDB-lite"/>
    </source>
</evidence>
<gene>
    <name evidence="2" type="ORF">FWK35_00037554</name>
</gene>
<proteinExistence type="predicted"/>
<protein>
    <submittedName>
        <fullName evidence="2">Uncharacterized protein</fullName>
    </submittedName>
</protein>
<dbReference type="AlphaFoldDB" id="A0A6G0VHD6"/>
<comment type="caution">
    <text evidence="2">The sequence shown here is derived from an EMBL/GenBank/DDBJ whole genome shotgun (WGS) entry which is preliminary data.</text>
</comment>
<feature type="compositionally biased region" description="Acidic residues" evidence="1">
    <location>
        <begin position="1"/>
        <end position="10"/>
    </location>
</feature>
<feature type="non-terminal residue" evidence="2">
    <location>
        <position position="1"/>
    </location>
</feature>
<evidence type="ECO:0000313" key="3">
    <source>
        <dbReference type="Proteomes" id="UP000478052"/>
    </source>
</evidence>
<accession>A0A6G0VHD6</accession>
<keyword evidence="3" id="KW-1185">Reference proteome</keyword>
<feature type="non-terminal residue" evidence="2">
    <location>
        <position position="178"/>
    </location>
</feature>
<evidence type="ECO:0000313" key="2">
    <source>
        <dbReference type="EMBL" id="KAF0683212.1"/>
    </source>
</evidence>
<name>A0A6G0VHD6_APHCR</name>
<reference evidence="2 3" key="1">
    <citation type="submission" date="2019-08" db="EMBL/GenBank/DDBJ databases">
        <title>Whole genome of Aphis craccivora.</title>
        <authorList>
            <person name="Voronova N.V."/>
            <person name="Shulinski R.S."/>
            <person name="Bandarenka Y.V."/>
            <person name="Zhorov D.G."/>
            <person name="Warner D."/>
        </authorList>
    </citation>
    <scope>NUCLEOTIDE SEQUENCE [LARGE SCALE GENOMIC DNA]</scope>
    <source>
        <strain evidence="2">180601</strain>
        <tissue evidence="2">Whole Body</tissue>
    </source>
</reference>
<organism evidence="2 3">
    <name type="scientific">Aphis craccivora</name>
    <name type="common">Cowpea aphid</name>
    <dbReference type="NCBI Taxonomy" id="307492"/>
    <lineage>
        <taxon>Eukaryota</taxon>
        <taxon>Metazoa</taxon>
        <taxon>Ecdysozoa</taxon>
        <taxon>Arthropoda</taxon>
        <taxon>Hexapoda</taxon>
        <taxon>Insecta</taxon>
        <taxon>Pterygota</taxon>
        <taxon>Neoptera</taxon>
        <taxon>Paraneoptera</taxon>
        <taxon>Hemiptera</taxon>
        <taxon>Sternorrhyncha</taxon>
        <taxon>Aphidomorpha</taxon>
        <taxon>Aphidoidea</taxon>
        <taxon>Aphididae</taxon>
        <taxon>Aphidini</taxon>
        <taxon>Aphis</taxon>
        <taxon>Aphis</taxon>
    </lineage>
</organism>
<sequence>AFGSDSESDVLELGHTDISEDEGDLELSDMIHQKTRNDNENKYKELNEAKNMVVQSVKKMQIIQRREKTVDQKKALAQYQRQIAARITKGQAPNNIQLPESIIITNEVGQPIYLNEVDIVKNEREIMQEADRAIHEPEEPFRQKLQLIAPNTNMAVPRNETIKLSRREIKRKWYKKKT</sequence>
<dbReference type="Proteomes" id="UP000478052">
    <property type="component" value="Unassembled WGS sequence"/>
</dbReference>
<dbReference type="EMBL" id="VUJU01017416">
    <property type="protein sequence ID" value="KAF0683212.1"/>
    <property type="molecule type" value="Genomic_DNA"/>
</dbReference>
<feature type="region of interest" description="Disordered" evidence="1">
    <location>
        <begin position="1"/>
        <end position="22"/>
    </location>
</feature>